<dbReference type="InterPro" id="IPR029033">
    <property type="entry name" value="His_PPase_superfam"/>
</dbReference>
<reference evidence="2" key="1">
    <citation type="submission" date="2018-06" db="EMBL/GenBank/DDBJ databases">
        <authorList>
            <person name="Zhirakovskaya E."/>
        </authorList>
    </citation>
    <scope>NUCLEOTIDE SEQUENCE</scope>
</reference>
<dbReference type="SUPFAM" id="SSF53254">
    <property type="entry name" value="Phosphoglycerate mutase-like"/>
    <property type="match status" value="1"/>
</dbReference>
<protein>
    <recommendedName>
        <fullName evidence="3">Phosphohistidine phosphatase SixA</fullName>
    </recommendedName>
</protein>
<keyword evidence="1" id="KW-0378">Hydrolase</keyword>
<name>A0A3B0YVA6_9ZZZZ</name>
<dbReference type="Pfam" id="PF00300">
    <property type="entry name" value="His_Phos_1"/>
    <property type="match status" value="1"/>
</dbReference>
<dbReference type="InterPro" id="IPR013078">
    <property type="entry name" value="His_Pase_superF_clade-1"/>
</dbReference>
<gene>
    <name evidence="2" type="ORF">MNBD_GAMMA15-1822</name>
</gene>
<dbReference type="AlphaFoldDB" id="A0A3B0YVA6"/>
<accession>A0A3B0YVA6</accession>
<dbReference type="CDD" id="cd07067">
    <property type="entry name" value="HP_PGM_like"/>
    <property type="match status" value="1"/>
</dbReference>
<dbReference type="GO" id="GO:0016787">
    <property type="term" value="F:hydrolase activity"/>
    <property type="evidence" value="ECO:0007669"/>
    <property type="project" value="UniProtKB-KW"/>
</dbReference>
<evidence type="ECO:0000256" key="1">
    <source>
        <dbReference type="ARBA" id="ARBA00022801"/>
    </source>
</evidence>
<dbReference type="Gene3D" id="3.40.50.1240">
    <property type="entry name" value="Phosphoglycerate mutase-like"/>
    <property type="match status" value="1"/>
</dbReference>
<evidence type="ECO:0000313" key="2">
    <source>
        <dbReference type="EMBL" id="VAW72824.1"/>
    </source>
</evidence>
<dbReference type="InterPro" id="IPR051021">
    <property type="entry name" value="Mito_Ser/Thr_phosphatase"/>
</dbReference>
<proteinExistence type="predicted"/>
<dbReference type="EMBL" id="UOFN01000006">
    <property type="protein sequence ID" value="VAW72824.1"/>
    <property type="molecule type" value="Genomic_DNA"/>
</dbReference>
<dbReference type="PANTHER" id="PTHR20935:SF1">
    <property type="entry name" value="SLL1549 PROTEIN"/>
    <property type="match status" value="1"/>
</dbReference>
<dbReference type="PANTHER" id="PTHR20935">
    <property type="entry name" value="PHOSPHOGLYCERATE MUTASE-RELATED"/>
    <property type="match status" value="1"/>
</dbReference>
<evidence type="ECO:0008006" key="3">
    <source>
        <dbReference type="Google" id="ProtNLM"/>
    </source>
</evidence>
<organism evidence="2">
    <name type="scientific">hydrothermal vent metagenome</name>
    <dbReference type="NCBI Taxonomy" id="652676"/>
    <lineage>
        <taxon>unclassified sequences</taxon>
        <taxon>metagenomes</taxon>
        <taxon>ecological metagenomes</taxon>
    </lineage>
</organism>
<sequence length="165" mass="18611">MLELILIRHARSIPFGQGSADFERTLIESGVQDAARMGRRLTELQLKADLILTSPARRAKQTAQLFAREMQYPENDVREVEAFYNAEADTLLAEIQRIVSTCKHLALVAHNPGISWLYRLLANESVDMPTCAVAVIHFDLDDWQAVHADVGWSAHFEYPAKLPEP</sequence>